<dbReference type="STRING" id="290052.ASU35_02085"/>
<dbReference type="InterPro" id="IPR036986">
    <property type="entry name" value="S4_RNA-bd_sf"/>
</dbReference>
<evidence type="ECO:0000313" key="7">
    <source>
        <dbReference type="EMBL" id="KSV58615.1"/>
    </source>
</evidence>
<feature type="compositionally biased region" description="Basic and acidic residues" evidence="5">
    <location>
        <begin position="230"/>
        <end position="241"/>
    </location>
</feature>
<dbReference type="InterPro" id="IPR042092">
    <property type="entry name" value="PsdUridine_s_RsuA/RluB/E/F_cat"/>
</dbReference>
<dbReference type="InterPro" id="IPR018496">
    <property type="entry name" value="PsdUridine_synth_RsuA/RluB_CS"/>
</dbReference>
<evidence type="ECO:0000313" key="8">
    <source>
        <dbReference type="Proteomes" id="UP000054874"/>
    </source>
</evidence>
<evidence type="ECO:0000256" key="3">
    <source>
        <dbReference type="PROSITE-ProRule" id="PRU00182"/>
    </source>
</evidence>
<dbReference type="InterPro" id="IPR006145">
    <property type="entry name" value="PsdUridine_synth_RsuA/RluA"/>
</dbReference>
<dbReference type="GO" id="GO:0003723">
    <property type="term" value="F:RNA binding"/>
    <property type="evidence" value="ECO:0007669"/>
    <property type="project" value="UniProtKB-KW"/>
</dbReference>
<proteinExistence type="inferred from homology"/>
<comment type="similarity">
    <text evidence="1 4">Belongs to the pseudouridine synthase RsuA family.</text>
</comment>
<evidence type="ECO:0000256" key="1">
    <source>
        <dbReference type="ARBA" id="ARBA00008348"/>
    </source>
</evidence>
<dbReference type="GO" id="GO:0000455">
    <property type="term" value="P:enzyme-directed rRNA pseudouridine synthesis"/>
    <property type="evidence" value="ECO:0007669"/>
    <property type="project" value="UniProtKB-ARBA"/>
</dbReference>
<dbReference type="PROSITE" id="PS50889">
    <property type="entry name" value="S4"/>
    <property type="match status" value="1"/>
</dbReference>
<dbReference type="AlphaFoldDB" id="A0A0V8QDJ7"/>
<dbReference type="FunFam" id="3.30.70.1560:FF:000002">
    <property type="entry name" value="Pseudouridine synthase"/>
    <property type="match status" value="1"/>
</dbReference>
<dbReference type="Gene3D" id="3.30.70.580">
    <property type="entry name" value="Pseudouridine synthase I, catalytic domain, N-terminal subdomain"/>
    <property type="match status" value="1"/>
</dbReference>
<dbReference type="InterPro" id="IPR020103">
    <property type="entry name" value="PsdUridine_synth_cat_dom_sf"/>
</dbReference>
<comment type="caution">
    <text evidence="7">The sequence shown here is derived from an EMBL/GenBank/DDBJ whole genome shotgun (WGS) entry which is preliminary data.</text>
</comment>
<dbReference type="Proteomes" id="UP000054874">
    <property type="component" value="Unassembled WGS sequence"/>
</dbReference>
<gene>
    <name evidence="7" type="ORF">ASU35_02085</name>
</gene>
<dbReference type="SUPFAM" id="SSF55174">
    <property type="entry name" value="Alpha-L RNA-binding motif"/>
    <property type="match status" value="1"/>
</dbReference>
<keyword evidence="2 4" id="KW-0413">Isomerase</keyword>
<dbReference type="Pfam" id="PF00849">
    <property type="entry name" value="PseudoU_synth_2"/>
    <property type="match status" value="1"/>
</dbReference>
<dbReference type="Pfam" id="PF01479">
    <property type="entry name" value="S4"/>
    <property type="match status" value="1"/>
</dbReference>
<dbReference type="PROSITE" id="PS01149">
    <property type="entry name" value="PSI_RSU"/>
    <property type="match status" value="1"/>
</dbReference>
<dbReference type="PANTHER" id="PTHR47683">
    <property type="entry name" value="PSEUDOURIDINE SYNTHASE FAMILY PROTEIN-RELATED"/>
    <property type="match status" value="1"/>
</dbReference>
<dbReference type="OrthoDB" id="9807213at2"/>
<reference evidence="7 8" key="1">
    <citation type="submission" date="2015-11" db="EMBL/GenBank/DDBJ databases">
        <title>Butyribacter intestini gen. nov., sp. nov., a butyric acid-producing bacterium of the family Lachnospiraceae isolated from the human faeces.</title>
        <authorList>
            <person name="Zou Y."/>
            <person name="Xue W."/>
            <person name="Luo G."/>
            <person name="Lv M."/>
        </authorList>
    </citation>
    <scope>NUCLEOTIDE SEQUENCE [LARGE SCALE GENOMIC DNA]</scope>
    <source>
        <strain evidence="7 8">ACET-33324</strain>
    </source>
</reference>
<feature type="domain" description="RNA-binding S4" evidence="6">
    <location>
        <begin position="4"/>
        <end position="64"/>
    </location>
</feature>
<evidence type="ECO:0000256" key="5">
    <source>
        <dbReference type="SAM" id="MobiDB-lite"/>
    </source>
</evidence>
<keyword evidence="8" id="KW-1185">Reference proteome</keyword>
<dbReference type="PANTHER" id="PTHR47683:SF2">
    <property type="entry name" value="RNA-BINDING S4 DOMAIN-CONTAINING PROTEIN"/>
    <property type="match status" value="1"/>
</dbReference>
<dbReference type="NCBIfam" id="TIGR00093">
    <property type="entry name" value="pseudouridine synthase"/>
    <property type="match status" value="1"/>
</dbReference>
<dbReference type="GO" id="GO:0120159">
    <property type="term" value="F:rRNA pseudouridine synthase activity"/>
    <property type="evidence" value="ECO:0007669"/>
    <property type="project" value="UniProtKB-ARBA"/>
</dbReference>
<evidence type="ECO:0000256" key="4">
    <source>
        <dbReference type="RuleBase" id="RU003887"/>
    </source>
</evidence>
<keyword evidence="3" id="KW-0694">RNA-binding</keyword>
<dbReference type="EC" id="5.4.99.-" evidence="4"/>
<sequence>MEEIRINKYLSEAGVCSRREADRLLEAGGITVDGVRAVTGQKVTGRECICVNGKVVEPETEEILIAFHKPKGVVCTTSKKDRDNIVDYINYGKRIYPVGRLDKDSEGLILLTNQGELSDKLLRGSNAHEKEYLVTVNKRITKEFLQGMAGGVPILDRVTRPCKVTPLDDYTFKIILTQGWNRQIRRMCEYFDYRVRRLIRIRIMNIELGDLKEGTYRKLTKEEKRVLLEKLEKGQGKENGRKYNKNRTNEGAGRASR</sequence>
<dbReference type="InterPro" id="IPR020094">
    <property type="entry name" value="TruA/RsuA/RluB/E/F_N"/>
</dbReference>
<accession>A0A0V8QDJ7</accession>
<name>A0A0V8QDJ7_9FIRM</name>
<evidence type="ECO:0000256" key="2">
    <source>
        <dbReference type="ARBA" id="ARBA00023235"/>
    </source>
</evidence>
<organism evidence="7 8">
    <name type="scientific">Acetivibrio ethanolgignens</name>
    <dbReference type="NCBI Taxonomy" id="290052"/>
    <lineage>
        <taxon>Bacteria</taxon>
        <taxon>Bacillati</taxon>
        <taxon>Bacillota</taxon>
        <taxon>Clostridia</taxon>
        <taxon>Eubacteriales</taxon>
        <taxon>Oscillospiraceae</taxon>
        <taxon>Acetivibrio</taxon>
    </lineage>
</organism>
<feature type="region of interest" description="Disordered" evidence="5">
    <location>
        <begin position="230"/>
        <end position="257"/>
    </location>
</feature>
<dbReference type="FunFam" id="3.10.290.10:FF:000003">
    <property type="entry name" value="Pseudouridine synthase"/>
    <property type="match status" value="1"/>
</dbReference>
<dbReference type="SMART" id="SM00363">
    <property type="entry name" value="S4"/>
    <property type="match status" value="1"/>
</dbReference>
<dbReference type="Gene3D" id="3.30.70.1560">
    <property type="entry name" value="Alpha-L RNA-binding motif"/>
    <property type="match status" value="1"/>
</dbReference>
<protein>
    <recommendedName>
        <fullName evidence="4">Pseudouridine synthase</fullName>
        <ecNumber evidence="4">5.4.99.-</ecNumber>
    </recommendedName>
</protein>
<dbReference type="CDD" id="cd00165">
    <property type="entry name" value="S4"/>
    <property type="match status" value="1"/>
</dbReference>
<dbReference type="EMBL" id="LNAM01000164">
    <property type="protein sequence ID" value="KSV58615.1"/>
    <property type="molecule type" value="Genomic_DNA"/>
</dbReference>
<dbReference type="InterPro" id="IPR050343">
    <property type="entry name" value="RsuA_PseudoU_synthase"/>
</dbReference>
<dbReference type="Gene3D" id="3.10.290.10">
    <property type="entry name" value="RNA-binding S4 domain"/>
    <property type="match status" value="1"/>
</dbReference>
<dbReference type="SUPFAM" id="SSF55120">
    <property type="entry name" value="Pseudouridine synthase"/>
    <property type="match status" value="1"/>
</dbReference>
<dbReference type="InterPro" id="IPR000748">
    <property type="entry name" value="PsdUridine_synth_RsuA/RluB/E/F"/>
</dbReference>
<dbReference type="InterPro" id="IPR002942">
    <property type="entry name" value="S4_RNA-bd"/>
</dbReference>
<dbReference type="RefSeq" id="WP_058353059.1">
    <property type="nucleotide sequence ID" value="NZ_CABMMD010000164.1"/>
</dbReference>
<evidence type="ECO:0000259" key="6">
    <source>
        <dbReference type="SMART" id="SM00363"/>
    </source>
</evidence>